<dbReference type="InterPro" id="IPR017871">
    <property type="entry name" value="ABC_transporter-like_CS"/>
</dbReference>
<evidence type="ECO:0000256" key="1">
    <source>
        <dbReference type="ARBA" id="ARBA00022448"/>
    </source>
</evidence>
<evidence type="ECO:0000256" key="2">
    <source>
        <dbReference type="ARBA" id="ARBA00022741"/>
    </source>
</evidence>
<dbReference type="InterPro" id="IPR003593">
    <property type="entry name" value="AAA+_ATPase"/>
</dbReference>
<dbReference type="InterPro" id="IPR015854">
    <property type="entry name" value="ABC_transpr_LolD-like"/>
</dbReference>
<feature type="region of interest" description="Disordered" evidence="4">
    <location>
        <begin position="1"/>
        <end position="20"/>
    </location>
</feature>
<dbReference type="InterPro" id="IPR027417">
    <property type="entry name" value="P-loop_NTPase"/>
</dbReference>
<dbReference type="Gene3D" id="3.40.50.300">
    <property type="entry name" value="P-loop containing nucleotide triphosphate hydrolases"/>
    <property type="match status" value="1"/>
</dbReference>
<evidence type="ECO:0000256" key="4">
    <source>
        <dbReference type="SAM" id="MobiDB-lite"/>
    </source>
</evidence>
<dbReference type="GO" id="GO:0098796">
    <property type="term" value="C:membrane protein complex"/>
    <property type="evidence" value="ECO:0007669"/>
    <property type="project" value="UniProtKB-ARBA"/>
</dbReference>
<dbReference type="InterPro" id="IPR003439">
    <property type="entry name" value="ABC_transporter-like_ATP-bd"/>
</dbReference>
<reference evidence="6 7" key="1">
    <citation type="submission" date="2016-08" db="EMBL/GenBank/DDBJ databases">
        <title>New Insights into Marine Group III Euryarchaeota, from dark to light.</title>
        <authorList>
            <person name="Haro-Moreno J.M."/>
            <person name="Rodriguez-Valera F."/>
            <person name="Lopez-Garcia P."/>
            <person name="Moreira D."/>
            <person name="Martin-Cuadrado A.B."/>
        </authorList>
    </citation>
    <scope>NUCLEOTIDE SEQUENCE [LARGE SCALE GENOMIC DNA]</scope>
    <source>
        <strain evidence="6">CG-Epi1</strain>
    </source>
</reference>
<comment type="caution">
    <text evidence="6">The sequence shown here is derived from an EMBL/GenBank/DDBJ whole genome shotgun (WGS) entry which is preliminary data.</text>
</comment>
<feature type="domain" description="ABC transporter" evidence="5">
    <location>
        <begin position="46"/>
        <end position="284"/>
    </location>
</feature>
<accession>A0A1J5U910</accession>
<dbReference type="SUPFAM" id="SSF52540">
    <property type="entry name" value="P-loop containing nucleoside triphosphate hydrolases"/>
    <property type="match status" value="1"/>
</dbReference>
<evidence type="ECO:0000313" key="6">
    <source>
        <dbReference type="EMBL" id="OIR20766.1"/>
    </source>
</evidence>
<dbReference type="EMBL" id="MIZA01000008">
    <property type="protein sequence ID" value="OIR20766.1"/>
    <property type="molecule type" value="Genomic_DNA"/>
</dbReference>
<dbReference type="GO" id="GO:0005886">
    <property type="term" value="C:plasma membrane"/>
    <property type="evidence" value="ECO:0007669"/>
    <property type="project" value="TreeGrafter"/>
</dbReference>
<evidence type="ECO:0000259" key="5">
    <source>
        <dbReference type="PROSITE" id="PS50893"/>
    </source>
</evidence>
<sequence>MPEELFEHTTGQGKQENDSDEEIEALKFTEKMMDDKIDKDAILQAIALYHVYSSTAEDGNVVALRGLNVSVKKGEAVAIVGPSGSGKSTLLKCLGVLMKPSAGGVILNGKSTTRRTGLELVKMRQETVSFIFQEGNLLPDLSAIDNVAQALRHKDVRPSEAKRKAMDILVELGLEERVNSMPATLSGGEQQRVAIARALVTNPKLILADEPTGALDPITSREVLELFGKLHAEKGVAFLIVTHSDEVAAFCDRSLELRDGRFVAEHGTNLDVDDLEGTRELIVDELGTVSFPPEVLMKMGGSGRYEIAHNEKGEVTLVTAEKNKSMIKGKKVLASQCPACNHKYKDDSQLCPECGSSRPMVSES</sequence>
<dbReference type="GO" id="GO:0022857">
    <property type="term" value="F:transmembrane transporter activity"/>
    <property type="evidence" value="ECO:0007669"/>
    <property type="project" value="UniProtKB-ARBA"/>
</dbReference>
<dbReference type="Proteomes" id="UP000183080">
    <property type="component" value="Unassembled WGS sequence"/>
</dbReference>
<keyword evidence="3" id="KW-0067">ATP-binding</keyword>
<proteinExistence type="predicted"/>
<organism evidence="6 7">
    <name type="scientific">Marine Group III euryarchaeote CG-Epi1</name>
    <dbReference type="NCBI Taxonomy" id="1888995"/>
    <lineage>
        <taxon>Archaea</taxon>
        <taxon>Methanobacteriati</taxon>
        <taxon>Thermoplasmatota</taxon>
        <taxon>Thermoplasmata</taxon>
        <taxon>Candidatus Thermoprofundales</taxon>
    </lineage>
</organism>
<dbReference type="PROSITE" id="PS00211">
    <property type="entry name" value="ABC_TRANSPORTER_1"/>
    <property type="match status" value="1"/>
</dbReference>
<keyword evidence="2" id="KW-0547">Nucleotide-binding</keyword>
<name>A0A1J5U910_9ARCH</name>
<dbReference type="AlphaFoldDB" id="A0A1J5U910"/>
<protein>
    <recommendedName>
        <fullName evidence="5">ABC transporter domain-containing protein</fullName>
    </recommendedName>
</protein>
<dbReference type="CDD" id="cd03255">
    <property type="entry name" value="ABC_MJ0796_LolCDE_FtsE"/>
    <property type="match status" value="1"/>
</dbReference>
<dbReference type="SMART" id="SM00382">
    <property type="entry name" value="AAA"/>
    <property type="match status" value="1"/>
</dbReference>
<dbReference type="FunFam" id="3.40.50.300:FF:000032">
    <property type="entry name" value="Export ABC transporter ATP-binding protein"/>
    <property type="match status" value="1"/>
</dbReference>
<gene>
    <name evidence="6" type="ORF">BD935_04575</name>
</gene>
<dbReference type="PANTHER" id="PTHR24220">
    <property type="entry name" value="IMPORT ATP-BINDING PROTEIN"/>
    <property type="match status" value="1"/>
</dbReference>
<dbReference type="InterPro" id="IPR017911">
    <property type="entry name" value="MacB-like_ATP-bd"/>
</dbReference>
<evidence type="ECO:0000256" key="3">
    <source>
        <dbReference type="ARBA" id="ARBA00022840"/>
    </source>
</evidence>
<keyword evidence="1" id="KW-0813">Transport</keyword>
<evidence type="ECO:0000313" key="7">
    <source>
        <dbReference type="Proteomes" id="UP000183080"/>
    </source>
</evidence>
<dbReference type="Pfam" id="PF00005">
    <property type="entry name" value="ABC_tran"/>
    <property type="match status" value="1"/>
</dbReference>
<dbReference type="PROSITE" id="PS50893">
    <property type="entry name" value="ABC_TRANSPORTER_2"/>
    <property type="match status" value="1"/>
</dbReference>
<dbReference type="GO" id="GO:0016887">
    <property type="term" value="F:ATP hydrolysis activity"/>
    <property type="evidence" value="ECO:0007669"/>
    <property type="project" value="InterPro"/>
</dbReference>
<dbReference type="PANTHER" id="PTHR24220:SF86">
    <property type="entry name" value="ABC TRANSPORTER ABCH.1"/>
    <property type="match status" value="1"/>
</dbReference>
<dbReference type="GO" id="GO:0005524">
    <property type="term" value="F:ATP binding"/>
    <property type="evidence" value="ECO:0007669"/>
    <property type="project" value="UniProtKB-KW"/>
</dbReference>
<dbReference type="STRING" id="1888995.BD935_04575"/>